<dbReference type="Pfam" id="PF00440">
    <property type="entry name" value="TetR_N"/>
    <property type="match status" value="1"/>
</dbReference>
<dbReference type="InterPro" id="IPR009057">
    <property type="entry name" value="Homeodomain-like_sf"/>
</dbReference>
<sequence length="191" mass="21147">MSKKRQLLIDTALELFYTQGINSIGINEVLKVSGVAKKTLYSHFESKDALILAALEQRHSVFIQWLESKLADAPDDESLIRQLFGALDEWFHGESKELGAFRGCFFINTSAEFSQQSPEILGQCQLHKQQVKALLGDRLQCPSPLLLNTLCTLKEGAISSAHVSHDRDAAKRCIEPLLILLSIVNAPASEA</sequence>
<accession>A0A9X3HST5</accession>
<dbReference type="SUPFAM" id="SSF48498">
    <property type="entry name" value="Tetracyclin repressor-like, C-terminal domain"/>
    <property type="match status" value="1"/>
</dbReference>
<evidence type="ECO:0000256" key="3">
    <source>
        <dbReference type="ARBA" id="ARBA00023163"/>
    </source>
</evidence>
<gene>
    <name evidence="6" type="ORF">MD483_15755</name>
</gene>
<dbReference type="PRINTS" id="PR00455">
    <property type="entry name" value="HTHTETR"/>
</dbReference>
<keyword evidence="7" id="KW-1185">Reference proteome</keyword>
<dbReference type="PANTHER" id="PTHR47506">
    <property type="entry name" value="TRANSCRIPTIONAL REGULATORY PROTEIN"/>
    <property type="match status" value="1"/>
</dbReference>
<dbReference type="PROSITE" id="PS50977">
    <property type="entry name" value="HTH_TETR_2"/>
    <property type="match status" value="1"/>
</dbReference>
<dbReference type="Gene3D" id="1.10.357.10">
    <property type="entry name" value="Tetracycline Repressor, domain 2"/>
    <property type="match status" value="1"/>
</dbReference>
<dbReference type="GO" id="GO:0003677">
    <property type="term" value="F:DNA binding"/>
    <property type="evidence" value="ECO:0007669"/>
    <property type="project" value="UniProtKB-UniRule"/>
</dbReference>
<name>A0A9X3HST5_9VIBR</name>
<organism evidence="6 7">
    <name type="scientific">Vibrio paucivorans</name>
    <dbReference type="NCBI Taxonomy" id="2829489"/>
    <lineage>
        <taxon>Bacteria</taxon>
        <taxon>Pseudomonadati</taxon>
        <taxon>Pseudomonadota</taxon>
        <taxon>Gammaproteobacteria</taxon>
        <taxon>Vibrionales</taxon>
        <taxon>Vibrionaceae</taxon>
        <taxon>Vibrio</taxon>
    </lineage>
</organism>
<dbReference type="InterPro" id="IPR036271">
    <property type="entry name" value="Tet_transcr_reg_TetR-rel_C_sf"/>
</dbReference>
<keyword evidence="1" id="KW-0805">Transcription regulation</keyword>
<dbReference type="AlphaFoldDB" id="A0A9X3HST5"/>
<proteinExistence type="predicted"/>
<evidence type="ECO:0000313" key="7">
    <source>
        <dbReference type="Proteomes" id="UP001155586"/>
    </source>
</evidence>
<protein>
    <submittedName>
        <fullName evidence="6">TetR/AcrR family transcriptional regulator</fullName>
    </submittedName>
</protein>
<dbReference type="InterPro" id="IPR001647">
    <property type="entry name" value="HTH_TetR"/>
</dbReference>
<evidence type="ECO:0000259" key="5">
    <source>
        <dbReference type="PROSITE" id="PS50977"/>
    </source>
</evidence>
<dbReference type="EMBL" id="JAKRRX010000103">
    <property type="protein sequence ID" value="MCW8335275.1"/>
    <property type="molecule type" value="Genomic_DNA"/>
</dbReference>
<evidence type="ECO:0000256" key="1">
    <source>
        <dbReference type="ARBA" id="ARBA00023015"/>
    </source>
</evidence>
<dbReference type="Proteomes" id="UP001155586">
    <property type="component" value="Unassembled WGS sequence"/>
</dbReference>
<feature type="domain" description="HTH tetR-type" evidence="5">
    <location>
        <begin position="2"/>
        <end position="62"/>
    </location>
</feature>
<feature type="DNA-binding region" description="H-T-H motif" evidence="4">
    <location>
        <begin position="25"/>
        <end position="44"/>
    </location>
</feature>
<dbReference type="RefSeq" id="WP_265688479.1">
    <property type="nucleotide sequence ID" value="NZ_JAKRRX010000103.1"/>
</dbReference>
<dbReference type="SUPFAM" id="SSF46689">
    <property type="entry name" value="Homeodomain-like"/>
    <property type="match status" value="1"/>
</dbReference>
<comment type="caution">
    <text evidence="6">The sequence shown here is derived from an EMBL/GenBank/DDBJ whole genome shotgun (WGS) entry which is preliminary data.</text>
</comment>
<keyword evidence="3" id="KW-0804">Transcription</keyword>
<evidence type="ECO:0000256" key="2">
    <source>
        <dbReference type="ARBA" id="ARBA00023125"/>
    </source>
</evidence>
<dbReference type="PANTHER" id="PTHR47506:SF6">
    <property type="entry name" value="HTH-TYPE TRANSCRIPTIONAL REPRESSOR NEMR"/>
    <property type="match status" value="1"/>
</dbReference>
<keyword evidence="2 4" id="KW-0238">DNA-binding</keyword>
<reference evidence="6" key="1">
    <citation type="submission" date="2022-02" db="EMBL/GenBank/DDBJ databases">
        <title>Vibrio sp. nov., a new bacterium isolated from Bohai sea, China.</title>
        <authorList>
            <person name="Yuan Y."/>
        </authorList>
    </citation>
    <scope>NUCLEOTIDE SEQUENCE</scope>
    <source>
        <strain evidence="6">DBSS07</strain>
    </source>
</reference>
<evidence type="ECO:0000313" key="6">
    <source>
        <dbReference type="EMBL" id="MCW8335275.1"/>
    </source>
</evidence>
<evidence type="ECO:0000256" key="4">
    <source>
        <dbReference type="PROSITE-ProRule" id="PRU00335"/>
    </source>
</evidence>